<feature type="compositionally biased region" description="Polar residues" evidence="1">
    <location>
        <begin position="54"/>
        <end position="67"/>
    </location>
</feature>
<feature type="compositionally biased region" description="Basic and acidic residues" evidence="1">
    <location>
        <begin position="116"/>
        <end position="130"/>
    </location>
</feature>
<organism evidence="2 3">
    <name type="scientific">Dorcoceras hygrometricum</name>
    <dbReference type="NCBI Taxonomy" id="472368"/>
    <lineage>
        <taxon>Eukaryota</taxon>
        <taxon>Viridiplantae</taxon>
        <taxon>Streptophyta</taxon>
        <taxon>Embryophyta</taxon>
        <taxon>Tracheophyta</taxon>
        <taxon>Spermatophyta</taxon>
        <taxon>Magnoliopsida</taxon>
        <taxon>eudicotyledons</taxon>
        <taxon>Gunneridae</taxon>
        <taxon>Pentapetalae</taxon>
        <taxon>asterids</taxon>
        <taxon>lamiids</taxon>
        <taxon>Lamiales</taxon>
        <taxon>Gesneriaceae</taxon>
        <taxon>Didymocarpoideae</taxon>
        <taxon>Trichosporeae</taxon>
        <taxon>Loxocarpinae</taxon>
        <taxon>Dorcoceras</taxon>
    </lineage>
</organism>
<feature type="compositionally biased region" description="Basic and acidic residues" evidence="1">
    <location>
        <begin position="93"/>
        <end position="105"/>
    </location>
</feature>
<feature type="compositionally biased region" description="Low complexity" evidence="1">
    <location>
        <begin position="184"/>
        <end position="203"/>
    </location>
</feature>
<evidence type="ECO:0000256" key="1">
    <source>
        <dbReference type="SAM" id="MobiDB-lite"/>
    </source>
</evidence>
<evidence type="ECO:0000313" key="3">
    <source>
        <dbReference type="Proteomes" id="UP000250235"/>
    </source>
</evidence>
<dbReference type="OrthoDB" id="1933735at2759"/>
<evidence type="ECO:0000313" key="2">
    <source>
        <dbReference type="EMBL" id="KZV16136.1"/>
    </source>
</evidence>
<dbReference type="AlphaFoldDB" id="A0A2Z7A3T6"/>
<keyword evidence="3" id="KW-1185">Reference proteome</keyword>
<proteinExistence type="predicted"/>
<feature type="region of interest" description="Disordered" evidence="1">
    <location>
        <begin position="43"/>
        <end position="144"/>
    </location>
</feature>
<feature type="region of interest" description="Disordered" evidence="1">
    <location>
        <begin position="158"/>
        <end position="255"/>
    </location>
</feature>
<dbReference type="EMBL" id="KV019564">
    <property type="protein sequence ID" value="KZV16136.1"/>
    <property type="molecule type" value="Genomic_DNA"/>
</dbReference>
<dbReference type="PANTHER" id="PTHR35132">
    <property type="entry name" value="SERINE/ARGININE REPETITIVE MATRIX-LIKE PROTEIN"/>
    <property type="match status" value="1"/>
</dbReference>
<dbReference type="PANTHER" id="PTHR35132:SF1">
    <property type="entry name" value="SERINE_ARGININE REPETITIVE MATRIX-LIKE PROTEIN"/>
    <property type="match status" value="1"/>
</dbReference>
<protein>
    <submittedName>
        <fullName evidence="2">Uncharacterized protein</fullName>
    </submittedName>
</protein>
<feature type="compositionally biased region" description="Polar residues" evidence="1">
    <location>
        <begin position="172"/>
        <end position="183"/>
    </location>
</feature>
<reference evidence="2 3" key="1">
    <citation type="journal article" date="2015" name="Proc. Natl. Acad. Sci. U.S.A.">
        <title>The resurrection genome of Boea hygrometrica: A blueprint for survival of dehydration.</title>
        <authorList>
            <person name="Xiao L."/>
            <person name="Yang G."/>
            <person name="Zhang L."/>
            <person name="Yang X."/>
            <person name="Zhao S."/>
            <person name="Ji Z."/>
            <person name="Zhou Q."/>
            <person name="Hu M."/>
            <person name="Wang Y."/>
            <person name="Chen M."/>
            <person name="Xu Y."/>
            <person name="Jin H."/>
            <person name="Xiao X."/>
            <person name="Hu G."/>
            <person name="Bao F."/>
            <person name="Hu Y."/>
            <person name="Wan P."/>
            <person name="Li L."/>
            <person name="Deng X."/>
            <person name="Kuang T."/>
            <person name="Xiang C."/>
            <person name="Zhu J.K."/>
            <person name="Oliver M.J."/>
            <person name="He Y."/>
        </authorList>
    </citation>
    <scope>NUCLEOTIDE SEQUENCE [LARGE SCALE GENOMIC DNA]</scope>
    <source>
        <strain evidence="3">cv. XS01</strain>
    </source>
</reference>
<accession>A0A2Z7A3T6</accession>
<name>A0A2Z7A3T6_9LAMI</name>
<feature type="compositionally biased region" description="Polar residues" evidence="1">
    <location>
        <begin position="82"/>
        <end position="91"/>
    </location>
</feature>
<sequence length="322" mass="34384">MPTHLNSSFGCFGTHLFPLPNLHSADELFSDGFLLPLHLLNLSDDPNPPPPPHQTTASSPPEATGSDQVPEHEAPMIESADLSANPSSTSSKRWKDIFKKGEKKSSRLFNGGNADDSSKDKDISNSSREKKREKKNGAGSSKGASAAELNINIWPFSRSRSAGNGAARPRSAVTTRKVSSAPCSRSNSSGESKSRKWPSSPSRAGVHLGRSSPVWQVHRGGSGRRSDTFGKNPPKGIRKDGKDGSRRTLSSESVGGRSKARVLSLNVPMCIGYRQQLSCRSDENSAVAVATTVDGGGVSGYGLRGGNLFNIRSVFPKKVFTR</sequence>
<gene>
    <name evidence="2" type="ORF">F511_13272</name>
</gene>
<dbReference type="Proteomes" id="UP000250235">
    <property type="component" value="Unassembled WGS sequence"/>
</dbReference>
<feature type="compositionally biased region" description="Basic and acidic residues" evidence="1">
    <location>
        <begin position="237"/>
        <end position="246"/>
    </location>
</feature>